<reference evidence="3 4" key="1">
    <citation type="submission" date="2019-04" db="EMBL/GenBank/DDBJ databases">
        <title>Friends and foes A comparative genomics study of 23 Aspergillus species from section Flavi.</title>
        <authorList>
            <consortium name="DOE Joint Genome Institute"/>
            <person name="Kjaerbolling I."/>
            <person name="Vesth T."/>
            <person name="Frisvad J.C."/>
            <person name="Nybo J.L."/>
            <person name="Theobald S."/>
            <person name="Kildgaard S."/>
            <person name="Isbrandt T."/>
            <person name="Kuo A."/>
            <person name="Sato A."/>
            <person name="Lyhne E.K."/>
            <person name="Kogle M.E."/>
            <person name="Wiebenga A."/>
            <person name="Kun R.S."/>
            <person name="Lubbers R.J."/>
            <person name="Makela M.R."/>
            <person name="Barry K."/>
            <person name="Chovatia M."/>
            <person name="Clum A."/>
            <person name="Daum C."/>
            <person name="Haridas S."/>
            <person name="He G."/>
            <person name="LaButti K."/>
            <person name="Lipzen A."/>
            <person name="Mondo S."/>
            <person name="Riley R."/>
            <person name="Salamov A."/>
            <person name="Simmons B.A."/>
            <person name="Magnuson J.K."/>
            <person name="Henrissat B."/>
            <person name="Mortensen U.H."/>
            <person name="Larsen T.O."/>
            <person name="Devries R.P."/>
            <person name="Grigoriev I.V."/>
            <person name="Machida M."/>
            <person name="Baker S.E."/>
            <person name="Andersen M.R."/>
        </authorList>
    </citation>
    <scope>NUCLEOTIDE SEQUENCE [LARGE SCALE GENOMIC DNA]</scope>
    <source>
        <strain evidence="3 4">CBS 151.66</strain>
    </source>
</reference>
<dbReference type="OrthoDB" id="68328at2759"/>
<sequence length="534" mass="60619">MVRPRRTHSDHRLQDVLSARQFISADQDDSVEPELEPTNTVASKKRHGKIVSSSTEKSEESSRTEKADQKTSPENMPKPRSRLHVRRSTGRPRLDQSTGGGVLSEDRRDQIRRAQRTYRLKKEASLEKAKERVTELEDKLNKVAAAIADYKAVLPSDLTASHPALLRHLDCLSNLITSDSETKPCRHSSADSETDILLPQNNVASNGHQSLSTSRADCDCLENYRNSKHTEPPIGILKKRPQPEALDEELENKTIRHSVRFREIGQLTQKDVHYTYSFHETDFPRRLHRYCLEYAFRLFADSRSEPLEVYRVFRLVPCIQDKTRMYPYFRRLVSAGTKDALELPTLPFYAIGGAGTHYPRKDEMGNPVYPSNTRLPRRVLGMFHTLGLMSASGQGSNQQNYLELCGYGGKWFDCRDVEGYLREQGVDLDGSSLFPSIHNPRVRRISQSIESQGIREGEQDCQFISGNGSPTILTSTHKCTKVAKRLERSKRRSFDVEQFLSKLLHGVVILGRVPGFRQTDVAAAFKSALRIQAQ</sequence>
<accession>A0A5N5WZF2</accession>
<evidence type="ECO:0000256" key="1">
    <source>
        <dbReference type="SAM" id="Coils"/>
    </source>
</evidence>
<proteinExistence type="predicted"/>
<dbReference type="PANTHER" id="PTHR40618">
    <property type="entry name" value="B-ZIP TRANSCRIPTION FACTOR (EUROFUNG)-RELATED"/>
    <property type="match status" value="1"/>
</dbReference>
<evidence type="ECO:0000313" key="4">
    <source>
        <dbReference type="Proteomes" id="UP000326565"/>
    </source>
</evidence>
<feature type="compositionally biased region" description="Acidic residues" evidence="2">
    <location>
        <begin position="26"/>
        <end position="35"/>
    </location>
</feature>
<feature type="compositionally biased region" description="Basic residues" evidence="2">
    <location>
        <begin position="79"/>
        <end position="90"/>
    </location>
</feature>
<dbReference type="PANTHER" id="PTHR40618:SF1">
    <property type="entry name" value="B-ZIP TRANSCRIPTION FACTOR (EUROFUNG)"/>
    <property type="match status" value="1"/>
</dbReference>
<dbReference type="AlphaFoldDB" id="A0A5N5WZF2"/>
<keyword evidence="1" id="KW-0175">Coiled coil</keyword>
<name>A0A5N5WZF2_9EURO</name>
<protein>
    <recommendedName>
        <fullName evidence="5">BZIP domain-containing protein</fullName>
    </recommendedName>
</protein>
<dbReference type="Gene3D" id="1.20.5.170">
    <property type="match status" value="1"/>
</dbReference>
<feature type="region of interest" description="Disordered" evidence="2">
    <location>
        <begin position="24"/>
        <end position="110"/>
    </location>
</feature>
<evidence type="ECO:0008006" key="5">
    <source>
        <dbReference type="Google" id="ProtNLM"/>
    </source>
</evidence>
<dbReference type="Proteomes" id="UP000326565">
    <property type="component" value="Unassembled WGS sequence"/>
</dbReference>
<evidence type="ECO:0000256" key="2">
    <source>
        <dbReference type="SAM" id="MobiDB-lite"/>
    </source>
</evidence>
<feature type="coiled-coil region" evidence="1">
    <location>
        <begin position="119"/>
        <end position="153"/>
    </location>
</feature>
<keyword evidence="4" id="KW-1185">Reference proteome</keyword>
<organism evidence="3 4">
    <name type="scientific">Aspergillus leporis</name>
    <dbReference type="NCBI Taxonomy" id="41062"/>
    <lineage>
        <taxon>Eukaryota</taxon>
        <taxon>Fungi</taxon>
        <taxon>Dikarya</taxon>
        <taxon>Ascomycota</taxon>
        <taxon>Pezizomycotina</taxon>
        <taxon>Eurotiomycetes</taxon>
        <taxon>Eurotiomycetidae</taxon>
        <taxon>Eurotiales</taxon>
        <taxon>Aspergillaceae</taxon>
        <taxon>Aspergillus</taxon>
        <taxon>Aspergillus subgen. Circumdati</taxon>
    </lineage>
</organism>
<feature type="compositionally biased region" description="Basic and acidic residues" evidence="2">
    <location>
        <begin position="56"/>
        <end position="71"/>
    </location>
</feature>
<dbReference type="EMBL" id="ML732233">
    <property type="protein sequence ID" value="KAB8073137.1"/>
    <property type="molecule type" value="Genomic_DNA"/>
</dbReference>
<gene>
    <name evidence="3" type="ORF">BDV29DRAFT_141783</name>
</gene>
<dbReference type="CDD" id="cd14688">
    <property type="entry name" value="bZIP_YAP"/>
    <property type="match status" value="1"/>
</dbReference>
<evidence type="ECO:0000313" key="3">
    <source>
        <dbReference type="EMBL" id="KAB8073137.1"/>
    </source>
</evidence>